<organism evidence="1 2">
    <name type="scientific">Microcystis aeruginosa (strain NIES-843 / IAM M-2473)</name>
    <dbReference type="NCBI Taxonomy" id="449447"/>
    <lineage>
        <taxon>Bacteria</taxon>
        <taxon>Bacillati</taxon>
        <taxon>Cyanobacteriota</taxon>
        <taxon>Cyanophyceae</taxon>
        <taxon>Oscillatoriophycideae</taxon>
        <taxon>Chroococcales</taxon>
        <taxon>Microcystaceae</taxon>
        <taxon>Microcystis</taxon>
    </lineage>
</organism>
<name>B0JKR6_MICAN</name>
<dbReference type="AlphaFoldDB" id="B0JKR6"/>
<dbReference type="PaxDb" id="449447-MAE_30330"/>
<evidence type="ECO:0000313" key="1">
    <source>
        <dbReference type="EMBL" id="BAG02855.1"/>
    </source>
</evidence>
<protein>
    <recommendedName>
        <fullName evidence="3">Transposase</fullName>
    </recommendedName>
</protein>
<dbReference type="EnsemblBacteria" id="BAG02855">
    <property type="protein sequence ID" value="BAG02855"/>
    <property type="gene ID" value="MAE_30330"/>
</dbReference>
<dbReference type="Proteomes" id="UP000001510">
    <property type="component" value="Chromosome"/>
</dbReference>
<gene>
    <name evidence="1" type="ordered locus">MAE_30330</name>
</gene>
<dbReference type="RefSeq" id="WP_012266016.1">
    <property type="nucleotide sequence ID" value="NC_010296.1"/>
</dbReference>
<evidence type="ECO:0000313" key="2">
    <source>
        <dbReference type="Proteomes" id="UP000001510"/>
    </source>
</evidence>
<dbReference type="EMBL" id="AP009552">
    <property type="protein sequence ID" value="BAG02855.1"/>
    <property type="molecule type" value="Genomic_DNA"/>
</dbReference>
<sequence>MQVKRRLAYHLHGLLREEKKKSRLKSELPPYIYTIIAENPYLSMDTPINFS</sequence>
<dbReference type="HOGENOM" id="CLU_3100875_0_0_3"/>
<evidence type="ECO:0008006" key="3">
    <source>
        <dbReference type="Google" id="ProtNLM"/>
    </source>
</evidence>
<proteinExistence type="predicted"/>
<dbReference type="KEGG" id="mar:MAE_30330"/>
<accession>B0JKR6</accession>
<keyword evidence="2" id="KW-1185">Reference proteome</keyword>
<reference evidence="1 2" key="1">
    <citation type="journal article" date="2007" name="DNA Res.">
        <title>Complete genomic structure of the bloom-forming toxic cyanobacterium Microcystis aeruginosa NIES-843.</title>
        <authorList>
            <person name="Kaneko T."/>
            <person name="Nakajima N."/>
            <person name="Okamoto S."/>
            <person name="Suzuki I."/>
            <person name="Tanabe Y."/>
            <person name="Tamaoki M."/>
            <person name="Nakamura Y."/>
            <person name="Kasai F."/>
            <person name="Watanabe A."/>
            <person name="Kawashima K."/>
            <person name="Kishida Y."/>
            <person name="Ono A."/>
            <person name="Shimizu Y."/>
            <person name="Takahashi C."/>
            <person name="Minami C."/>
            <person name="Fujishiro T."/>
            <person name="Kohara M."/>
            <person name="Katoh M."/>
            <person name="Nakazaki N."/>
            <person name="Nakayama S."/>
            <person name="Yamada M."/>
            <person name="Tabata S."/>
            <person name="Watanabe M.M."/>
        </authorList>
    </citation>
    <scope>NUCLEOTIDE SEQUENCE [LARGE SCALE GENOMIC DNA]</scope>
    <source>
        <strain evidence="2">NIES-843 / IAM M-247</strain>
    </source>
</reference>